<dbReference type="Pfam" id="PF06429">
    <property type="entry name" value="Flg_bbr_C"/>
    <property type="match status" value="1"/>
</dbReference>
<dbReference type="PANTHER" id="PTHR30435:SF2">
    <property type="entry name" value="FLAGELLAR BASAL-BODY ROD PROTEIN FLGC"/>
    <property type="match status" value="1"/>
</dbReference>
<accession>A0ABU9UDD2</accession>
<dbReference type="InterPro" id="IPR006299">
    <property type="entry name" value="FlgC"/>
</dbReference>
<comment type="similarity">
    <text evidence="2">Belongs to the flagella basal body rod proteins family.</text>
</comment>
<comment type="subunit">
    <text evidence="5 6">The basal body constitutes a major portion of the flagellar organelle and consists of four rings (L,P,S, and M) mounted on a central rod. The rod consists of about 26 subunits of FlgG in the distal portion, and FlgB, FlgC and FlgF are thought to build up the proximal portion of the rod with about 6 subunits each.</text>
</comment>
<evidence type="ECO:0000313" key="10">
    <source>
        <dbReference type="Proteomes" id="UP001466331"/>
    </source>
</evidence>
<dbReference type="InterPro" id="IPR001444">
    <property type="entry name" value="Flag_bb_rod_N"/>
</dbReference>
<gene>
    <name evidence="9" type="primary">flgC</name>
    <name evidence="9" type="ORF">WKV44_08935</name>
</gene>
<dbReference type="EMBL" id="JBCHKQ010000004">
    <property type="protein sequence ID" value="MEM5948666.1"/>
    <property type="molecule type" value="Genomic_DNA"/>
</dbReference>
<organism evidence="9 10">
    <name type="scientific">Rarispira pelagica</name>
    <dbReference type="NCBI Taxonomy" id="3141764"/>
    <lineage>
        <taxon>Bacteria</taxon>
        <taxon>Pseudomonadati</taxon>
        <taxon>Spirochaetota</taxon>
        <taxon>Spirochaetia</taxon>
        <taxon>Winmispirales</taxon>
        <taxon>Winmispiraceae</taxon>
        <taxon>Rarispira</taxon>
    </lineage>
</organism>
<protein>
    <recommendedName>
        <fullName evidence="3 6">Flagellar basal-body rod protein FlgC</fullName>
    </recommendedName>
</protein>
<comment type="caution">
    <text evidence="9">The sequence shown here is derived from an EMBL/GenBank/DDBJ whole genome shotgun (WGS) entry which is preliminary data.</text>
</comment>
<comment type="subcellular location">
    <subcellularLocation>
        <location evidence="1 6">Bacterial flagellum basal body</location>
    </subcellularLocation>
</comment>
<dbReference type="NCBIfam" id="TIGR01395">
    <property type="entry name" value="FlgC"/>
    <property type="match status" value="1"/>
</dbReference>
<evidence type="ECO:0000259" key="7">
    <source>
        <dbReference type="Pfam" id="PF00460"/>
    </source>
</evidence>
<evidence type="ECO:0000256" key="4">
    <source>
        <dbReference type="ARBA" id="ARBA00023143"/>
    </source>
</evidence>
<evidence type="ECO:0000256" key="3">
    <source>
        <dbReference type="ARBA" id="ARBA00017941"/>
    </source>
</evidence>
<evidence type="ECO:0000256" key="6">
    <source>
        <dbReference type="RuleBase" id="RU362062"/>
    </source>
</evidence>
<dbReference type="RefSeq" id="WP_420070117.1">
    <property type="nucleotide sequence ID" value="NZ_JBCHKQ010000004.1"/>
</dbReference>
<feature type="domain" description="Flagellar basal-body/hook protein C-terminal" evidence="8">
    <location>
        <begin position="106"/>
        <end position="148"/>
    </location>
</feature>
<dbReference type="Pfam" id="PF00460">
    <property type="entry name" value="Flg_bb_rod"/>
    <property type="match status" value="1"/>
</dbReference>
<keyword evidence="10" id="KW-1185">Reference proteome</keyword>
<proteinExistence type="inferred from homology"/>
<dbReference type="InterPro" id="IPR010930">
    <property type="entry name" value="Flg_bb/hook_C_dom"/>
</dbReference>
<feature type="domain" description="Flagellar basal body rod protein N-terminal" evidence="7">
    <location>
        <begin position="7"/>
        <end position="34"/>
    </location>
</feature>
<reference evidence="9 10" key="1">
    <citation type="submission" date="2024-03" db="EMBL/GenBank/DDBJ databases">
        <title>Ignisphaera cupida sp. nov., a hyperthermophilic hydrolytic archaeon from a hot spring of Kamchatka, and proposal of Ignisphaeraceae fam. nov.</title>
        <authorList>
            <person name="Podosokorskaya O.A."/>
            <person name="Elcheninov A.G."/>
            <person name="Maltseva A.I."/>
            <person name="Zayulina K.S."/>
            <person name="Novikov A."/>
            <person name="Merkel A.Y."/>
        </authorList>
    </citation>
    <scope>NUCLEOTIDE SEQUENCE [LARGE SCALE GENOMIC DNA]</scope>
    <source>
        <strain evidence="9 10">38H-sp</strain>
    </source>
</reference>
<keyword evidence="9" id="KW-0282">Flagellum</keyword>
<evidence type="ECO:0000256" key="5">
    <source>
        <dbReference type="ARBA" id="ARBA00025933"/>
    </source>
</evidence>
<evidence type="ECO:0000256" key="2">
    <source>
        <dbReference type="ARBA" id="ARBA00009677"/>
    </source>
</evidence>
<evidence type="ECO:0000313" key="9">
    <source>
        <dbReference type="EMBL" id="MEM5948666.1"/>
    </source>
</evidence>
<keyword evidence="9" id="KW-0966">Cell projection</keyword>
<dbReference type="Proteomes" id="UP001466331">
    <property type="component" value="Unassembled WGS sequence"/>
</dbReference>
<keyword evidence="4 6" id="KW-0975">Bacterial flagellum</keyword>
<evidence type="ECO:0000256" key="1">
    <source>
        <dbReference type="ARBA" id="ARBA00004117"/>
    </source>
</evidence>
<sequence length="152" mass="16919">MGLFTPINIAATGLTAQRLRMDVISNNIANATTTRTTEGGPFRRSRVVFRPRVEEPYWKSPFLPKPLDNGLGKGVKVTKVEKDYDAKTRLVYDPTHPDAIKSGPLKGYVEYPNVNIVNEMVDMIDASRAYEANLAVVNGSKTMFFKALEIGR</sequence>
<name>A0ABU9UDD2_9SPIR</name>
<evidence type="ECO:0000259" key="8">
    <source>
        <dbReference type="Pfam" id="PF06429"/>
    </source>
</evidence>
<dbReference type="PANTHER" id="PTHR30435">
    <property type="entry name" value="FLAGELLAR PROTEIN"/>
    <property type="match status" value="1"/>
</dbReference>
<keyword evidence="9" id="KW-0969">Cilium</keyword>